<feature type="binding site" evidence="4">
    <location>
        <position position="114"/>
    </location>
    <ligand>
        <name>shikimate</name>
        <dbReference type="ChEBI" id="CHEBI:36208"/>
    </ligand>
</feature>
<feature type="binding site" evidence="4">
    <location>
        <begin position="138"/>
        <end position="142"/>
    </location>
    <ligand>
        <name>NADP(+)</name>
        <dbReference type="ChEBI" id="CHEBI:58349"/>
    </ligand>
</feature>
<dbReference type="InterPro" id="IPR041121">
    <property type="entry name" value="SDH_C"/>
</dbReference>
<dbReference type="InterPro" id="IPR013708">
    <property type="entry name" value="Shikimate_DH-bd_N"/>
</dbReference>
<dbReference type="PANTHER" id="PTHR21089">
    <property type="entry name" value="SHIKIMATE DEHYDROGENASE"/>
    <property type="match status" value="1"/>
</dbReference>
<dbReference type="SUPFAM" id="SSF51735">
    <property type="entry name" value="NAD(P)-binding Rossmann-fold domains"/>
    <property type="match status" value="1"/>
</dbReference>
<dbReference type="Proteomes" id="UP001595756">
    <property type="component" value="Unassembled WGS sequence"/>
</dbReference>
<feature type="domain" description="SDH C-terminal" evidence="7">
    <location>
        <begin position="253"/>
        <end position="282"/>
    </location>
</feature>
<feature type="binding site" evidence="4">
    <location>
        <position position="99"/>
    </location>
    <ligand>
        <name>shikimate</name>
        <dbReference type="ChEBI" id="CHEBI:36208"/>
    </ligand>
</feature>
<dbReference type="CDD" id="cd01065">
    <property type="entry name" value="NAD_bind_Shikimate_DH"/>
    <property type="match status" value="1"/>
</dbReference>
<evidence type="ECO:0000259" key="7">
    <source>
        <dbReference type="Pfam" id="PF18317"/>
    </source>
</evidence>
<dbReference type="InterPro" id="IPR046346">
    <property type="entry name" value="Aminoacid_DH-like_N_sf"/>
</dbReference>
<feature type="domain" description="Shikimate dehydrogenase substrate binding N-terminal" evidence="6">
    <location>
        <begin position="14"/>
        <end position="101"/>
    </location>
</feature>
<reference evidence="9" key="1">
    <citation type="journal article" date="2019" name="Int. J. Syst. Evol. Microbiol.">
        <title>The Global Catalogue of Microorganisms (GCM) 10K type strain sequencing project: providing services to taxonomists for standard genome sequencing and annotation.</title>
        <authorList>
            <consortium name="The Broad Institute Genomics Platform"/>
            <consortium name="The Broad Institute Genome Sequencing Center for Infectious Disease"/>
            <person name="Wu L."/>
            <person name="Ma J."/>
        </authorList>
    </citation>
    <scope>NUCLEOTIDE SEQUENCE [LARGE SCALE GENOMIC DNA]</scope>
    <source>
        <strain evidence="9">CGMCC 1.19029</strain>
    </source>
</reference>
<dbReference type="RefSeq" id="WP_376813598.1">
    <property type="nucleotide sequence ID" value="NZ_JBHSDY010000009.1"/>
</dbReference>
<dbReference type="HAMAP" id="MF_00222">
    <property type="entry name" value="Shikimate_DH_AroE"/>
    <property type="match status" value="1"/>
</dbReference>
<evidence type="ECO:0000256" key="3">
    <source>
        <dbReference type="ARBA" id="ARBA00023141"/>
    </source>
</evidence>
<feature type="binding site" evidence="4">
    <location>
        <position position="90"/>
    </location>
    <ligand>
        <name>NADP(+)</name>
        <dbReference type="ChEBI" id="CHEBI:58349"/>
    </ligand>
</feature>
<feature type="binding site" evidence="4">
    <location>
        <begin position="22"/>
        <end position="24"/>
    </location>
    <ligand>
        <name>shikimate</name>
        <dbReference type="ChEBI" id="CHEBI:36208"/>
    </ligand>
</feature>
<comment type="similarity">
    <text evidence="4">Belongs to the shikimate dehydrogenase family.</text>
</comment>
<protein>
    <recommendedName>
        <fullName evidence="4">Shikimate dehydrogenase (NADP(+))</fullName>
        <shortName evidence="4">SDH</shortName>
        <ecNumber evidence="4">1.1.1.25</ecNumber>
    </recommendedName>
</protein>
<feature type="binding site" evidence="4">
    <location>
        <position position="230"/>
    </location>
    <ligand>
        <name>NADP(+)</name>
        <dbReference type="ChEBI" id="CHEBI:58349"/>
    </ligand>
</feature>
<feature type="binding site" evidence="4">
    <location>
        <position position="74"/>
    </location>
    <ligand>
        <name>shikimate</name>
        <dbReference type="ChEBI" id="CHEBI:36208"/>
    </ligand>
</feature>
<organism evidence="8 9">
    <name type="scientific">Castellaniella hirudinis</name>
    <dbReference type="NCBI Taxonomy" id="1144617"/>
    <lineage>
        <taxon>Bacteria</taxon>
        <taxon>Pseudomonadati</taxon>
        <taxon>Pseudomonadota</taxon>
        <taxon>Betaproteobacteria</taxon>
        <taxon>Burkholderiales</taxon>
        <taxon>Alcaligenaceae</taxon>
        <taxon>Castellaniella</taxon>
    </lineage>
</organism>
<feature type="active site" description="Proton acceptor" evidence="4">
    <location>
        <position position="78"/>
    </location>
</feature>
<evidence type="ECO:0000313" key="8">
    <source>
        <dbReference type="EMBL" id="MFC4299038.1"/>
    </source>
</evidence>
<comment type="function">
    <text evidence="4">Involved in the biosynthesis of the chorismate, which leads to the biosynthesis of aromatic amino acids. Catalyzes the reversible NADPH linked reduction of 3-dehydroshikimate (DHSA) to yield shikimate (SA).</text>
</comment>
<comment type="subunit">
    <text evidence="4">Homodimer.</text>
</comment>
<comment type="catalytic activity">
    <reaction evidence="4">
        <text>shikimate + NADP(+) = 3-dehydroshikimate + NADPH + H(+)</text>
        <dbReference type="Rhea" id="RHEA:17737"/>
        <dbReference type="ChEBI" id="CHEBI:15378"/>
        <dbReference type="ChEBI" id="CHEBI:16630"/>
        <dbReference type="ChEBI" id="CHEBI:36208"/>
        <dbReference type="ChEBI" id="CHEBI:57783"/>
        <dbReference type="ChEBI" id="CHEBI:58349"/>
        <dbReference type="EC" id="1.1.1.25"/>
    </reaction>
</comment>
<dbReference type="SUPFAM" id="SSF53223">
    <property type="entry name" value="Aminoacid dehydrogenase-like, N-terminal domain"/>
    <property type="match status" value="1"/>
</dbReference>
<comment type="caution">
    <text evidence="8">The sequence shown here is derived from an EMBL/GenBank/DDBJ whole genome shotgun (WGS) entry which is preliminary data.</text>
</comment>
<evidence type="ECO:0000313" key="9">
    <source>
        <dbReference type="Proteomes" id="UP001595756"/>
    </source>
</evidence>
<evidence type="ECO:0000259" key="6">
    <source>
        <dbReference type="Pfam" id="PF08501"/>
    </source>
</evidence>
<feature type="domain" description="Alanine dehydrogenase/pyridine nucleotide transhydrogenase NAD(H)-binding" evidence="5">
    <location>
        <begin position="130"/>
        <end position="212"/>
    </location>
</feature>
<dbReference type="EC" id="1.1.1.25" evidence="4"/>
<evidence type="ECO:0000256" key="2">
    <source>
        <dbReference type="ARBA" id="ARBA00023002"/>
    </source>
</evidence>
<keyword evidence="4" id="KW-0028">Amino-acid biosynthesis</keyword>
<feature type="binding site" evidence="4">
    <location>
        <position position="253"/>
    </location>
    <ligand>
        <name>NADP(+)</name>
        <dbReference type="ChEBI" id="CHEBI:58349"/>
    </ligand>
</feature>
<keyword evidence="2 4" id="KW-0560">Oxidoreductase</keyword>
<dbReference type="InterPro" id="IPR036291">
    <property type="entry name" value="NAD(P)-bd_dom_sf"/>
</dbReference>
<keyword evidence="3 4" id="KW-0057">Aromatic amino acid biosynthesis</keyword>
<evidence type="ECO:0000256" key="4">
    <source>
        <dbReference type="HAMAP-Rule" id="MF_00222"/>
    </source>
</evidence>
<feature type="binding site" evidence="4">
    <location>
        <position position="260"/>
    </location>
    <ligand>
        <name>shikimate</name>
        <dbReference type="ChEBI" id="CHEBI:36208"/>
    </ligand>
</feature>
<dbReference type="InterPro" id="IPR022893">
    <property type="entry name" value="Shikimate_DH_fam"/>
</dbReference>
<dbReference type="Pfam" id="PF01262">
    <property type="entry name" value="AlaDh_PNT_C"/>
    <property type="match status" value="1"/>
</dbReference>
<dbReference type="NCBIfam" id="NF001319">
    <property type="entry name" value="PRK00258.3-3"/>
    <property type="match status" value="1"/>
</dbReference>
<dbReference type="Pfam" id="PF08501">
    <property type="entry name" value="Shikimate_dh_N"/>
    <property type="match status" value="1"/>
</dbReference>
<comment type="caution">
    <text evidence="4">Lacks conserved residue(s) required for the propagation of feature annotation.</text>
</comment>
<dbReference type="NCBIfam" id="NF009201">
    <property type="entry name" value="PRK12549.1"/>
    <property type="match status" value="1"/>
</dbReference>
<evidence type="ECO:0000256" key="1">
    <source>
        <dbReference type="ARBA" id="ARBA00004871"/>
    </source>
</evidence>
<dbReference type="Pfam" id="PF18317">
    <property type="entry name" value="SDH_C"/>
    <property type="match status" value="1"/>
</dbReference>
<dbReference type="Gene3D" id="3.40.50.10860">
    <property type="entry name" value="Leucine Dehydrogenase, chain A, domain 1"/>
    <property type="match status" value="1"/>
</dbReference>
<comment type="pathway">
    <text evidence="1 4">Metabolic intermediate biosynthesis; chorismate biosynthesis; chorismate from D-erythrose 4-phosphate and phosphoenolpyruvate: step 4/7.</text>
</comment>
<gene>
    <name evidence="4" type="primary">aroE</name>
    <name evidence="8" type="ORF">ACFO0J_13400</name>
</gene>
<name>A0ABV8S0D4_9BURK</name>
<sequence length="297" mass="32191">MRPDHETPALLLGLIGEGIGESLSPTLYESEAAQRGILCIYQRIDLDELKLGPEHLPELLTAAERLGFAGLNITHPCKQAVIPYLHELSDEARAIGAVNTVVLRNGRRIGHNTDHYGFSQNMREHLGAREPGRVVQLGAGGAGVAVADALLRLGARSLTLFDQAPERAQALAHTLQTRFPQAQVAAGRNLADAMREADGLVNATPVGMRKHPGTPLPPELLEPRHWFSEIIYFPLETELLRIARQKGCHTVNGLGMVVHQAARAFELYTGGLPADARRMAAHVTEVLSRRAEAAHAG</sequence>
<accession>A0ABV8S0D4</accession>
<keyword evidence="9" id="KW-1185">Reference proteome</keyword>
<keyword evidence="4" id="KW-0521">NADP</keyword>
<dbReference type="EMBL" id="JBHSDY010000009">
    <property type="protein sequence ID" value="MFC4299038.1"/>
    <property type="molecule type" value="Genomic_DNA"/>
</dbReference>
<evidence type="ECO:0000259" key="5">
    <source>
        <dbReference type="Pfam" id="PF01262"/>
    </source>
</evidence>
<dbReference type="InterPro" id="IPR007698">
    <property type="entry name" value="AlaDH/PNT_NAD(H)-bd"/>
</dbReference>
<dbReference type="PANTHER" id="PTHR21089:SF1">
    <property type="entry name" value="BIFUNCTIONAL 3-DEHYDROQUINATE DEHYDRATASE_SHIKIMATE DEHYDROGENASE, CHLOROPLASTIC"/>
    <property type="match status" value="1"/>
</dbReference>
<dbReference type="GO" id="GO:0004764">
    <property type="term" value="F:shikimate 3-dehydrogenase (NADP+) activity"/>
    <property type="evidence" value="ECO:0007669"/>
    <property type="project" value="UniProtKB-EC"/>
</dbReference>
<feature type="binding site" evidence="4">
    <location>
        <position position="232"/>
    </location>
    <ligand>
        <name>shikimate</name>
        <dbReference type="ChEBI" id="CHEBI:36208"/>
    </ligand>
</feature>
<dbReference type="Gene3D" id="3.40.50.720">
    <property type="entry name" value="NAD(P)-binding Rossmann-like Domain"/>
    <property type="match status" value="1"/>
</dbReference>
<proteinExistence type="inferred from homology"/>